<accession>G6YCD2</accession>
<proteinExistence type="predicted"/>
<dbReference type="AlphaFoldDB" id="G6YCD2"/>
<keyword evidence="2" id="KW-1185">Reference proteome</keyword>
<evidence type="ECO:0000313" key="1">
    <source>
        <dbReference type="EMBL" id="EHH10611.1"/>
    </source>
</evidence>
<organism evidence="1 2">
    <name type="scientific">Mesorhizobium amorphae CCNWGS0123</name>
    <dbReference type="NCBI Taxonomy" id="1082933"/>
    <lineage>
        <taxon>Bacteria</taxon>
        <taxon>Pseudomonadati</taxon>
        <taxon>Pseudomonadota</taxon>
        <taxon>Alphaproteobacteria</taxon>
        <taxon>Hyphomicrobiales</taxon>
        <taxon>Phyllobacteriaceae</taxon>
        <taxon>Mesorhizobium</taxon>
    </lineage>
</organism>
<dbReference type="Proteomes" id="UP000002949">
    <property type="component" value="Unassembled WGS sequence"/>
</dbReference>
<dbReference type="KEGG" id="mamo:A6B35_28430"/>
<name>G6YCD2_9HYPH</name>
<dbReference type="RefSeq" id="WP_006203184.1">
    <property type="nucleotide sequence ID" value="NZ_AGSN01000126.1"/>
</dbReference>
<reference evidence="1 2" key="1">
    <citation type="journal article" date="2012" name="J. Bacteriol.">
        <title>Draft Genome Sequence of Plant Growth-Promoting Rhizobium Mesorhizobium amorphae, Isolated from Zinc-Lead Mine Tailings.</title>
        <authorList>
            <person name="Hao X."/>
            <person name="Lin Y."/>
            <person name="Johnstone L."/>
            <person name="Baltrus D.A."/>
            <person name="Miller S.J."/>
            <person name="Wei G."/>
            <person name="Rensing C."/>
        </authorList>
    </citation>
    <scope>NUCLEOTIDE SEQUENCE [LARGE SCALE GENOMIC DNA]</scope>
    <source>
        <strain evidence="1 2">CCNWGS0123</strain>
    </source>
</reference>
<protein>
    <submittedName>
        <fullName evidence="1">Uncharacterized protein</fullName>
    </submittedName>
</protein>
<dbReference type="EMBL" id="AGSN01000126">
    <property type="protein sequence ID" value="EHH10611.1"/>
    <property type="molecule type" value="Genomic_DNA"/>
</dbReference>
<sequence>MSEILRIGRIIHGETDAKSLQDGMTIVFEKSLTPLFETDMLVVEMTSGEIVLHVLENDGDTIAVSGPSPGQGNWHFHLDKQQGNTWVVRLEPQHIELLQLLGRRQSQ</sequence>
<dbReference type="STRING" id="1082933.A6B35_28430"/>
<evidence type="ECO:0000313" key="2">
    <source>
        <dbReference type="Proteomes" id="UP000002949"/>
    </source>
</evidence>
<gene>
    <name evidence="1" type="ORF">MEA186_18068</name>
</gene>